<dbReference type="InterPro" id="IPR036051">
    <property type="entry name" value="KRAB_dom_sf"/>
</dbReference>
<proteinExistence type="predicted"/>
<dbReference type="Proteomes" id="UP000314985">
    <property type="component" value="Unassembled WGS sequence"/>
</dbReference>
<dbReference type="GO" id="GO:0006355">
    <property type="term" value="P:regulation of DNA-templated transcription"/>
    <property type="evidence" value="ECO:0007669"/>
    <property type="project" value="InterPro"/>
</dbReference>
<evidence type="ECO:0000313" key="3">
    <source>
        <dbReference type="Proteomes" id="UP000314985"/>
    </source>
</evidence>
<dbReference type="InterPro" id="IPR001909">
    <property type="entry name" value="KRAB"/>
</dbReference>
<sequence length="129" mass="14128">MGSLSFVLQSYKHDITSLNTPVIQGTLTLEDVAVDFTWEEWQLLTPAQKDLFRDVMLENYRNLVAVGEAGSPVSLGGPQSPVAFPFAASESSRVSVRLCRVDSLSVSVPREVGVFSLLPRGKPLLCRCM</sequence>
<evidence type="ECO:0000313" key="2">
    <source>
        <dbReference type="Ensembl" id="ENSSSCP00070028010.1"/>
    </source>
</evidence>
<organism evidence="2 3">
    <name type="scientific">Sus scrofa</name>
    <name type="common">Pig</name>
    <dbReference type="NCBI Taxonomy" id="9823"/>
    <lineage>
        <taxon>Eukaryota</taxon>
        <taxon>Metazoa</taxon>
        <taxon>Chordata</taxon>
        <taxon>Craniata</taxon>
        <taxon>Vertebrata</taxon>
        <taxon>Euteleostomi</taxon>
        <taxon>Mammalia</taxon>
        <taxon>Eutheria</taxon>
        <taxon>Laurasiatheria</taxon>
        <taxon>Artiodactyla</taxon>
        <taxon>Suina</taxon>
        <taxon>Suidae</taxon>
        <taxon>Sus</taxon>
    </lineage>
</organism>
<name>A0A4X1UDI2_PIG</name>
<dbReference type="SMART" id="SM00349">
    <property type="entry name" value="KRAB"/>
    <property type="match status" value="1"/>
</dbReference>
<dbReference type="AlphaFoldDB" id="A0A4X1UDI2"/>
<dbReference type="PANTHER" id="PTHR23232:SF161">
    <property type="entry name" value="KRAB DOMAIN-CONTAINING PROTEIN"/>
    <property type="match status" value="1"/>
</dbReference>
<dbReference type="PANTHER" id="PTHR23232">
    <property type="entry name" value="KRAB DOMAIN C2H2 ZINC FINGER"/>
    <property type="match status" value="1"/>
</dbReference>
<dbReference type="Pfam" id="PF01352">
    <property type="entry name" value="KRAB"/>
    <property type="match status" value="1"/>
</dbReference>
<dbReference type="SUPFAM" id="SSF109640">
    <property type="entry name" value="KRAB domain (Kruppel-associated box)"/>
    <property type="match status" value="1"/>
</dbReference>
<dbReference type="Ensembl" id="ENSSSCT00070033542.1">
    <property type="protein sequence ID" value="ENSSSCP00070028010.1"/>
    <property type="gene ID" value="ENSSSCG00070017025.1"/>
</dbReference>
<dbReference type="InterPro" id="IPR050169">
    <property type="entry name" value="Krueppel_C2H2_ZnF"/>
</dbReference>
<feature type="domain" description="KRAB" evidence="1">
    <location>
        <begin position="27"/>
        <end position="129"/>
    </location>
</feature>
<reference evidence="3" key="1">
    <citation type="submission" date="2017-08" db="EMBL/GenBank/DDBJ databases">
        <title>USMARCv1.0.</title>
        <authorList>
            <person name="Hannum G.I."/>
            <person name="Koren S."/>
            <person name="Schroeder S.G."/>
            <person name="Chin S.C."/>
            <person name="Nonneman D.J."/>
            <person name="Becker S.A."/>
            <person name="Rosen B.D."/>
            <person name="Bickhart D.M."/>
            <person name="Putnam N.H."/>
            <person name="Green R.E."/>
            <person name="Tuggle C.K."/>
            <person name="Liu H."/>
            <person name="Rohrer G.A."/>
            <person name="Warr A."/>
            <person name="Hall R."/>
            <person name="Kim K."/>
            <person name="Hume D.A."/>
            <person name="Talbot R."/>
            <person name="Chow W."/>
            <person name="Howe K."/>
            <person name="Schwartz A.S."/>
            <person name="Watson M."/>
            <person name="Archibald A.L."/>
            <person name="Phillippy A.M."/>
            <person name="Smith T.P.L."/>
        </authorList>
    </citation>
    <scope>NUCLEOTIDE SEQUENCE [LARGE SCALE GENOMIC DNA]</scope>
</reference>
<accession>A0A4X1UDI2</accession>
<reference evidence="2" key="2">
    <citation type="submission" date="2025-08" db="UniProtKB">
        <authorList>
            <consortium name="Ensembl"/>
        </authorList>
    </citation>
    <scope>IDENTIFICATION</scope>
</reference>
<dbReference type="CDD" id="cd07765">
    <property type="entry name" value="KRAB_A-box"/>
    <property type="match status" value="1"/>
</dbReference>
<dbReference type="PROSITE" id="PS50805">
    <property type="entry name" value="KRAB"/>
    <property type="match status" value="1"/>
</dbReference>
<evidence type="ECO:0000259" key="1">
    <source>
        <dbReference type="PROSITE" id="PS50805"/>
    </source>
</evidence>
<dbReference type="Gene3D" id="6.10.140.140">
    <property type="match status" value="1"/>
</dbReference>
<protein>
    <recommendedName>
        <fullName evidence="1">KRAB domain-containing protein</fullName>
    </recommendedName>
</protein>